<accession>O81449</accession>
<dbReference type="Pfam" id="PF25597">
    <property type="entry name" value="SH3_retrovirus"/>
    <property type="match status" value="1"/>
</dbReference>
<evidence type="ECO:0000259" key="5">
    <source>
        <dbReference type="PROSITE" id="PS50994"/>
    </source>
</evidence>
<feature type="domain" description="Integrase catalytic" evidence="5">
    <location>
        <begin position="401"/>
        <end position="568"/>
    </location>
</feature>
<dbReference type="PROSITE" id="PS50994">
    <property type="entry name" value="INTEGRASE"/>
    <property type="match status" value="1"/>
</dbReference>
<dbReference type="InterPro" id="IPR012337">
    <property type="entry name" value="RNaseH-like_sf"/>
</dbReference>
<dbReference type="GO" id="GO:0003676">
    <property type="term" value="F:nucleic acid binding"/>
    <property type="evidence" value="ECO:0007669"/>
    <property type="project" value="InterPro"/>
</dbReference>
<dbReference type="PANTHER" id="PTHR42648">
    <property type="entry name" value="TRANSPOSASE, PUTATIVE-RELATED"/>
    <property type="match status" value="1"/>
</dbReference>
<dbReference type="InterPro" id="IPR039537">
    <property type="entry name" value="Retrotran_Ty1/copia-like"/>
</dbReference>
<dbReference type="Pfam" id="PF22936">
    <property type="entry name" value="Pol_BBD"/>
    <property type="match status" value="1"/>
</dbReference>
<keyword evidence="2" id="KW-0479">Metal-binding</keyword>
<reference evidence="6" key="1">
    <citation type="submission" date="1998-07" db="EMBL/GenBank/DDBJ databases">
        <title>The A. thaliana Genome Sequencing Project.</title>
        <authorList>
            <person name="WashU"/>
        </authorList>
    </citation>
    <scope>NUCLEOTIDE SEQUENCE</scope>
</reference>
<reference evidence="6" key="3">
    <citation type="submission" date="1998-08" db="EMBL/GenBank/DDBJ databases">
        <authorList>
            <person name="Waterston R."/>
        </authorList>
    </citation>
    <scope>NUCLEOTIDE SEQUENCE</scope>
</reference>
<dbReference type="Pfam" id="PF07727">
    <property type="entry name" value="RVT_2"/>
    <property type="match status" value="1"/>
</dbReference>
<gene>
    <name evidence="6" type="primary">T27D20.5</name>
    <name evidence="7" type="ordered locus">At4g04280</name>
</gene>
<dbReference type="InterPro" id="IPR013103">
    <property type="entry name" value="RVT_2"/>
</dbReference>
<dbReference type="PANTHER" id="PTHR42648:SF28">
    <property type="entry name" value="TRANSPOSON-ENCODED PROTEIN WITH RIBONUCLEASE H-LIKE AND RETROVIRUS ZINC FINGER-LIKE DOMAINS"/>
    <property type="match status" value="1"/>
</dbReference>
<keyword evidence="1" id="KW-0645">Protease</keyword>
<feature type="region of interest" description="Disordered" evidence="4">
    <location>
        <begin position="200"/>
        <end position="225"/>
    </location>
</feature>
<dbReference type="CDD" id="cd09272">
    <property type="entry name" value="RNase_HI_RT_Ty1"/>
    <property type="match status" value="1"/>
</dbReference>
<reference evidence="6" key="2">
    <citation type="submission" date="1998-07" db="EMBL/GenBank/DDBJ databases">
        <title>The sequence of A. thaliana T27D20.</title>
        <authorList>
            <person name="Edwards J."/>
            <person name="Wollam C."/>
            <person name="Dubbelde C."/>
        </authorList>
    </citation>
    <scope>NUCLEOTIDE SEQUENCE</scope>
</reference>
<dbReference type="EMBL" id="AF076274">
    <property type="protein sequence ID" value="AAC28238.1"/>
    <property type="molecule type" value="Genomic_DNA"/>
</dbReference>
<dbReference type="MEROPS" id="A11.002"/>
<dbReference type="InterPro" id="IPR036875">
    <property type="entry name" value="Znf_CCHC_sf"/>
</dbReference>
<sequence length="1104" mass="126370">MKVEIKTFNGDRDFSFWKIRIEAQLGVLGLKNSLTDFKLTKTVPVAKKEEKESEYEDDASDIKQATEEPDPIKFEQSEQAKNFIINHITDTVLLKVQHCKTAAEIWATLNKLFMETSLLNRIYTQLKLYSFKMVDTLSIDQNVDEFLRILADCLDQNLLPSSYIQLKHTLNTDVVSSAKSLERKLSETQESNKNVSMALYTTDRGRPQVRNQDKQGQGKNRGRSNSKTRVTCWFCKKEAHVKRDCFARKKKLENENRATMILLGDDHTVESRGCGTIKLNTHGGLIRMLKNVRYVPNLRRNLISTGTLHSLGYKHEGGEGKLRFYKNGKTALCGYLMNGLYILDGHTVATETCNAESAKNSTKLLIEKKEFKDLDFCEHYVMGKSKKLSFNVGKHVTEDILGYVHADLWGSPNVTPSISGKQYFLSIIDDKSRKVWLMFLKSKDETFDKFCEWKEIVENHVGKKVKTLRTDNGLEFCNNRFNDYCAKTGIERHRTCTYTPQQNGVTKRMNRTIMEKVRSPASAVDHNVPEQLWLNREPGYKHLRRFSSIAYVHQEQGKLKPRVLKGVFLGYPQGTKGYKVWLIDEEKCVISRNVVFNEDSVFKDLQSGSKDEDETVTQESQIEIETPPKSELETQNQVQGGATQVQLNDSEDEYNDVEGFAFALVMAEEVESEEPVCFHDVKEDKDWEKWHGGMIEEMDSLLKNATWDIVDKPKNQKVISCHWLYKKKLGIPGVELPRYKARLVARGFSHREGIDYQEVFSPVVKHTSIRILLSLMVKEDMELEQMDVKTAFLHGELDQTLFMEQPEGFEAPRQWNKRFNAFMMDQKFSRSVSDSCVYVKEVSNAKSMTEIKKLKKVLSREFEMKDMGAASRKLGIDIIRNRSEGTLCLSQTSYLERVIQKFRMDGAKVVNTPIGAHFKLSSVHNDDERVGSEKVPYSSVVGSLMFMSKQGEVHWTAVKWLLRYLKWSIGLNLMYTKGFDFKVQGYCDSDHAADLDKNMSISGYVFTVGGNIVSWKSCLQPVVALSTTEAEYIALTKAVKEAMWIRNLLDDMMLGTETAEVDIIEAGEVEVHKIHTTRNPADMLTKGIPVSKFEAALEFLKLLR</sequence>
<organism evidence="6">
    <name type="scientific">Arabidopsis thaliana</name>
    <name type="common">Mouse-ear cress</name>
    <dbReference type="NCBI Taxonomy" id="3702"/>
    <lineage>
        <taxon>Eukaryota</taxon>
        <taxon>Viridiplantae</taxon>
        <taxon>Streptophyta</taxon>
        <taxon>Embryophyta</taxon>
        <taxon>Tracheophyta</taxon>
        <taxon>Spermatophyta</taxon>
        <taxon>Magnoliopsida</taxon>
        <taxon>eudicotyledons</taxon>
        <taxon>Gunneridae</taxon>
        <taxon>Pentapetalae</taxon>
        <taxon>rosids</taxon>
        <taxon>malvids</taxon>
        <taxon>Brassicales</taxon>
        <taxon>Brassicaceae</taxon>
        <taxon>Camelineae</taxon>
        <taxon>Arabidopsis</taxon>
    </lineage>
</organism>
<evidence type="ECO:0000256" key="1">
    <source>
        <dbReference type="ARBA" id="ARBA00022670"/>
    </source>
</evidence>
<dbReference type="GO" id="GO:0008270">
    <property type="term" value="F:zinc ion binding"/>
    <property type="evidence" value="ECO:0007669"/>
    <property type="project" value="InterPro"/>
</dbReference>
<dbReference type="EMBL" id="AL161499">
    <property type="protein sequence ID" value="CAB77896.1"/>
    <property type="molecule type" value="Genomic_DNA"/>
</dbReference>
<dbReference type="SUPFAM" id="SSF57756">
    <property type="entry name" value="Retrovirus zinc finger-like domains"/>
    <property type="match status" value="1"/>
</dbReference>
<evidence type="ECO:0000313" key="6">
    <source>
        <dbReference type="EMBL" id="AAC28238.1"/>
    </source>
</evidence>
<dbReference type="Gene3D" id="4.10.60.10">
    <property type="entry name" value="Zinc finger, CCHC-type"/>
    <property type="match status" value="1"/>
</dbReference>
<dbReference type="SUPFAM" id="SSF53098">
    <property type="entry name" value="Ribonuclease H-like"/>
    <property type="match status" value="1"/>
</dbReference>
<dbReference type="InterPro" id="IPR036397">
    <property type="entry name" value="RNaseH_sf"/>
</dbReference>
<name>O81449_ARATH</name>
<dbReference type="Gene3D" id="3.30.420.10">
    <property type="entry name" value="Ribonuclease H-like superfamily/Ribonuclease H"/>
    <property type="match status" value="1"/>
</dbReference>
<dbReference type="PIR" id="T01811">
    <property type="entry name" value="T01811"/>
</dbReference>
<dbReference type="AlphaFoldDB" id="O81449"/>
<dbReference type="Pfam" id="PF00665">
    <property type="entry name" value="rve"/>
    <property type="match status" value="1"/>
</dbReference>
<keyword evidence="3" id="KW-0378">Hydrolase</keyword>
<reference evidence="7" key="6">
    <citation type="submission" date="2000-03" db="EMBL/GenBank/DDBJ databases">
        <authorList>
            <person name="EU Arabidopsis sequencing project"/>
        </authorList>
    </citation>
    <scope>NUCLEOTIDE SEQUENCE</scope>
</reference>
<proteinExistence type="predicted"/>
<evidence type="ECO:0000256" key="4">
    <source>
        <dbReference type="SAM" id="MobiDB-lite"/>
    </source>
</evidence>
<feature type="region of interest" description="Disordered" evidence="4">
    <location>
        <begin position="49"/>
        <end position="68"/>
    </location>
</feature>
<evidence type="ECO:0000256" key="2">
    <source>
        <dbReference type="ARBA" id="ARBA00022723"/>
    </source>
</evidence>
<reference evidence="7" key="5">
    <citation type="submission" date="2000-03" db="EMBL/GenBank/DDBJ databases">
        <authorList>
            <person name="Lamar B."/>
            <person name="Stoneking T."/>
            <person name="Stumpf J."/>
            <person name="Mewes H.W."/>
            <person name="Lemcke K."/>
            <person name="Mayer K.F.X."/>
        </authorList>
    </citation>
    <scope>NUCLEOTIDE SEQUENCE</scope>
</reference>
<reference key="4">
    <citation type="journal article" date="1999" name="Nature">
        <title>Sequence and analysis of chromosome 4 of the plant Arabidopsis thaliana.</title>
        <authorList>
            <consortium name="EU"/>
            <consortium name="CSHL and WU Arabidopsis Sequencing Project"/>
            <person name="Mayer K."/>
            <person name="Schuller C."/>
            <person name="Wambutt R."/>
            <person name="Murphy G."/>
            <person name="Volckaert G."/>
            <person name="Pohl T."/>
            <person name="Dusterhoft A."/>
            <person name="Stiekema W."/>
            <person name="Entian K.D."/>
            <person name="Terryn N."/>
            <person name="Harris B."/>
            <person name="Ansorge W."/>
            <person name="Brandt P."/>
            <person name="Grivell L."/>
            <person name="Rieger M."/>
            <person name="Weichselgartner M."/>
            <person name="de Simone V."/>
            <person name="Obermaier B."/>
            <person name="Mache R."/>
            <person name="Muller M."/>
            <person name="Kreis M."/>
            <person name="Delseny M."/>
            <person name="Puigdomenech P."/>
            <person name="Watson M."/>
            <person name="Schmidtheini T."/>
            <person name="Reichert B."/>
            <person name="Portatelle D."/>
            <person name="Perez-Alonso M."/>
            <person name="Boutry M."/>
            <person name="Bancroft I."/>
            <person name="Vos P."/>
            <person name="Hoheisel J."/>
            <person name="Zimmermann W."/>
            <person name="Wedler H."/>
            <person name="Ridley P."/>
            <person name="Langham S.A."/>
            <person name="McCullagh B."/>
            <person name="Bilham L."/>
            <person name="Robben J."/>
            <person name="Van der Schueren J."/>
            <person name="Grymonprez B."/>
            <person name="Chuang Y.J."/>
            <person name="Vandenbussche F."/>
            <person name="Braeken M."/>
            <person name="Weltjens I."/>
            <person name="Voet M."/>
            <person name="Bastiaens I."/>
            <person name="Aert R."/>
            <person name="Defoor E."/>
            <person name="Weitzenegger T."/>
            <person name="Bothe G."/>
            <person name="Ramsperger U."/>
            <person name="Hilbert H."/>
            <person name="Braun M."/>
            <person name="Holzer E."/>
            <person name="Brandt A."/>
            <person name="Peters S."/>
            <person name="van Staveren M."/>
            <person name="Dirske W."/>
            <person name="Mooijman P."/>
            <person name="Klein Lankhorst R."/>
            <person name="Rose M."/>
            <person name="Hauf J."/>
            <person name="Kotter P."/>
            <person name="Berneiser S."/>
            <person name="Hempel S."/>
            <person name="Feldpausch M."/>
            <person name="Lamberth S."/>
            <person name="Van den Daele H."/>
            <person name="De Keyser A."/>
            <person name="Buysshaert C."/>
            <person name="Gielen J."/>
            <person name="Villarroel R."/>
            <person name="De Clercq R."/>
            <person name="Van Montagu M."/>
            <person name="Rogers J."/>
            <person name="Cronin A."/>
            <person name="Quail M."/>
            <person name="Bray-Allen S."/>
            <person name="Clark L."/>
            <person name="Doggett J."/>
            <person name="Hall S."/>
            <person name="Kay M."/>
            <person name="Lennard N."/>
            <person name="McLay K."/>
            <person name="Mayes R."/>
            <person name="Pettett A."/>
            <person name="Rajandream M.A."/>
            <person name="Lyne M."/>
            <person name="Benes V."/>
            <person name="Rechmann S."/>
            <person name="Borkova D."/>
            <person name="Blocker H."/>
            <person name="Scharfe M."/>
            <person name="Grimm M."/>
            <person name="Lohnert T.H."/>
            <person name="Dose S."/>
            <person name="de Haan M."/>
            <person name="Maarse A."/>
            <person name="Schafer M."/>
            <person name="Muller-Auer S."/>
            <person name="Gabel C."/>
            <person name="Fuchs M."/>
            <person name="Fartmann B."/>
            <person name="Granderath K."/>
            <person name="Dauner D."/>
            <person name="Herzl A."/>
            <person name="Neumann S."/>
            <person name="Argiriou A."/>
            <person name="Vitale D."/>
            <person name="Liguori R."/>
            <person name="Piravandi E."/>
            <person name="Massenet O."/>
            <person name="Quigley F."/>
            <person name="Clabauld G."/>
            <person name="Mundlein A."/>
            <person name="Felber R."/>
            <person name="Schnabl S."/>
            <person name="Hiller R."/>
            <person name="Schmidt W."/>
            <person name="Lecharny A."/>
            <person name="Aubourg S."/>
            <person name="Chefdor F."/>
            <person name="Cooke R."/>
            <person name="Berger C."/>
            <person name="Montfort A."/>
            <person name="Casacuberta E."/>
            <person name="Gibbons T."/>
            <person name="Weber N."/>
            <person name="Vandenbol M."/>
            <person name="Bargues M."/>
            <person name="Terol J."/>
            <person name="Torres A."/>
            <person name="Perez-Perez A."/>
            <person name="Purnelle B."/>
            <person name="Bent E."/>
            <person name="Johnson S."/>
            <person name="Tacon D."/>
            <person name="Jesse T."/>
            <person name="Heijnen L."/>
            <person name="Schwarz S."/>
            <person name="Scholler P."/>
            <person name="Heber S."/>
            <person name="Francs P."/>
            <person name="Bielke C."/>
            <person name="Frishman D."/>
            <person name="Haase D."/>
            <person name="Lemcke K."/>
            <person name="Mewes H.W."/>
            <person name="Stocker S."/>
            <person name="Zaccaria P."/>
            <person name="Bevan M."/>
            <person name="Wilson R.K."/>
            <person name="de la Bastide M."/>
            <person name="Habermann K."/>
            <person name="Parnell L."/>
            <person name="Dedhia N."/>
            <person name="Gnoj L."/>
            <person name="Schutz K."/>
            <person name="Huang E."/>
            <person name="Spiegel L."/>
            <person name="Sehkon M."/>
            <person name="Murray J."/>
            <person name="Sheet P."/>
            <person name="Cordes M."/>
            <person name="Abu-Threideh J."/>
            <person name="Stoneking T."/>
            <person name="Kalicki J."/>
            <person name="Graves T."/>
            <person name="Harmon G."/>
            <person name="Edwards J."/>
            <person name="Latreille P."/>
            <person name="Courtney L."/>
            <person name="Cloud J."/>
            <person name="Abbott A."/>
            <person name="Scott K."/>
            <person name="Johnson D."/>
            <person name="Minx P."/>
            <person name="Bentley D."/>
            <person name="Fulton B."/>
            <person name="Miller N."/>
            <person name="Greco T."/>
            <person name="Kemp K."/>
            <person name="Kramer J."/>
            <person name="Fulton L."/>
            <person name="Mardis E."/>
            <person name="Dante M."/>
            <person name="Pepin K."/>
            <person name="Hillier L."/>
            <person name="Nelson J."/>
            <person name="Spieth J."/>
            <person name="Ryan E."/>
            <person name="Andrews S."/>
            <person name="Geisel C."/>
            <person name="Layman D."/>
            <person name="Du H."/>
            <person name="Ali J."/>
            <person name="Berghoff A."/>
            <person name="Jones K."/>
            <person name="Drone K."/>
            <person name="Cotton M."/>
            <person name="Joshu C."/>
            <person name="Antonoiu B."/>
            <person name="Zidanic M."/>
            <person name="Strong C."/>
            <person name="Sun H."/>
            <person name="Lamar B."/>
            <person name="Yordan C."/>
            <person name="Ma P."/>
            <person name="Zhong J."/>
            <person name="Preston R."/>
            <person name="Vil D."/>
            <person name="Shekher M."/>
            <person name="Matero A."/>
            <person name="Shah R."/>
            <person name="Swaby I.K."/>
            <person name="O'Shaughnessy A."/>
            <person name="Rodriguez M."/>
            <person name="Hoffmann J."/>
            <person name="Till S."/>
            <person name="Granat S."/>
            <person name="Shohdy N."/>
            <person name="Hasegawa A."/>
            <person name="Hameed A."/>
            <person name="Lodhi M."/>
            <person name="Johnson A."/>
            <person name="Chen E."/>
            <person name="Marra M."/>
            <person name="Martienssen R."/>
            <person name="McCombie W.R."/>
        </authorList>
    </citation>
    <scope>NUCLEOTIDE SEQUENCE [LARGE SCALE GENOMIC DNA]</scope>
    <source>
        <strain>cv. Columbia</strain>
    </source>
</reference>
<dbReference type="GO" id="GO:0008233">
    <property type="term" value="F:peptidase activity"/>
    <property type="evidence" value="ECO:0007669"/>
    <property type="project" value="UniProtKB-KW"/>
</dbReference>
<dbReference type="GO" id="GO:0015074">
    <property type="term" value="P:DNA integration"/>
    <property type="evidence" value="ECO:0007669"/>
    <property type="project" value="InterPro"/>
</dbReference>
<evidence type="ECO:0000313" key="7">
    <source>
        <dbReference type="EMBL" id="CAB77896.1"/>
    </source>
</evidence>
<dbReference type="InterPro" id="IPR057670">
    <property type="entry name" value="SH3_retrovirus"/>
</dbReference>
<dbReference type="InterPro" id="IPR054722">
    <property type="entry name" value="PolX-like_BBD"/>
</dbReference>
<dbReference type="Pfam" id="PF14223">
    <property type="entry name" value="Retrotran_gag_2"/>
    <property type="match status" value="1"/>
</dbReference>
<evidence type="ECO:0000256" key="3">
    <source>
        <dbReference type="ARBA" id="ARBA00022801"/>
    </source>
</evidence>
<dbReference type="InterPro" id="IPR001584">
    <property type="entry name" value="Integrase_cat-core"/>
</dbReference>
<protein>
    <submittedName>
        <fullName evidence="7">Putative transposon protein</fullName>
    </submittedName>
    <submittedName>
        <fullName evidence="6">T27D20.5 protein</fullName>
    </submittedName>
</protein>
<dbReference type="GO" id="GO:0006508">
    <property type="term" value="P:proteolysis"/>
    <property type="evidence" value="ECO:0007669"/>
    <property type="project" value="UniProtKB-KW"/>
</dbReference>